<evidence type="ECO:0000313" key="3">
    <source>
        <dbReference type="Proteomes" id="UP000182762"/>
    </source>
</evidence>
<feature type="transmembrane region" description="Helical" evidence="1">
    <location>
        <begin position="157"/>
        <end position="176"/>
    </location>
</feature>
<keyword evidence="3" id="KW-1185">Reference proteome</keyword>
<feature type="transmembrane region" description="Helical" evidence="1">
    <location>
        <begin position="196"/>
        <end position="214"/>
    </location>
</feature>
<protein>
    <recommendedName>
        <fullName evidence="4">AbrB family transcriptional regulator</fullName>
    </recommendedName>
</protein>
<dbReference type="Proteomes" id="UP000182762">
    <property type="component" value="Unassembled WGS sequence"/>
</dbReference>
<keyword evidence="1" id="KW-1133">Transmembrane helix</keyword>
<dbReference type="EMBL" id="FOXX01000005">
    <property type="protein sequence ID" value="SFQ61272.1"/>
    <property type="molecule type" value="Genomic_DNA"/>
</dbReference>
<evidence type="ECO:0000313" key="2">
    <source>
        <dbReference type="EMBL" id="SFQ61272.1"/>
    </source>
</evidence>
<dbReference type="PIRSF" id="PIRSF038991">
    <property type="entry name" value="Protein_AbrB"/>
    <property type="match status" value="1"/>
</dbReference>
<dbReference type="NCBIfam" id="TIGR03082">
    <property type="entry name" value="Gneg_AbrB_dup"/>
    <property type="match status" value="2"/>
</dbReference>
<evidence type="ECO:0008006" key="4">
    <source>
        <dbReference type="Google" id="ProtNLM"/>
    </source>
</evidence>
<sequence>MRNERFFYSIVFILISGVGGLLLSLTGLSIGWMLGTLILAAVLSLFRPKFLKLQEGKGIAPYWLRIGQCILAIELGQKINLSIIEIFTENWFTIIVVLVLSIFFALLSGFILWKCSSTDMLTSFFGTAPGGLSAMPGIAEEVGANTGVVSIIQTMRVFLVVLTIPMIVSSWFSSYSEPVSHLTETASAGGSFTLPHIIWSLVLVLAAWGGYYIGKILRFPAPWLVGGMVTVALVQALSSMYAGYDLVAYWPHSMMILSQLAIAGSIGSRFHKRMFRGLKRTIFVAFVSTIGLIVAMLVCAFFVSELTGISLVTAALAFAPGGIAEMATTSVVLHADSTLVVAVQVLRIIIVCIMLPPIFRLLNHWDVRKAKSSHASA</sequence>
<evidence type="ECO:0000256" key="1">
    <source>
        <dbReference type="SAM" id="Phobius"/>
    </source>
</evidence>
<dbReference type="Pfam" id="PF05145">
    <property type="entry name" value="AbrB"/>
    <property type="match status" value="1"/>
</dbReference>
<keyword evidence="1" id="KW-0472">Membrane</keyword>
<feature type="transmembrane region" description="Helical" evidence="1">
    <location>
        <begin position="7"/>
        <end position="24"/>
    </location>
</feature>
<proteinExistence type="predicted"/>
<accession>A0A1I5ZY07</accession>
<feature type="transmembrane region" description="Helical" evidence="1">
    <location>
        <begin position="282"/>
        <end position="303"/>
    </location>
</feature>
<dbReference type="PANTHER" id="PTHR38457:SF1">
    <property type="entry name" value="REGULATOR ABRB-RELATED"/>
    <property type="match status" value="1"/>
</dbReference>
<dbReference type="PANTHER" id="PTHR38457">
    <property type="entry name" value="REGULATOR ABRB-RELATED"/>
    <property type="match status" value="1"/>
</dbReference>
<dbReference type="InterPro" id="IPR007820">
    <property type="entry name" value="AbrB_fam"/>
</dbReference>
<feature type="transmembrane region" description="Helical" evidence="1">
    <location>
        <begin position="91"/>
        <end position="113"/>
    </location>
</feature>
<feature type="transmembrane region" description="Helical" evidence="1">
    <location>
        <begin position="339"/>
        <end position="359"/>
    </location>
</feature>
<reference evidence="2 3" key="1">
    <citation type="submission" date="2016-10" db="EMBL/GenBank/DDBJ databases">
        <authorList>
            <person name="Varghese N."/>
            <person name="Submissions S."/>
        </authorList>
    </citation>
    <scope>NUCLEOTIDE SEQUENCE [LARGE SCALE GENOMIC DNA]</scope>
    <source>
        <strain evidence="2 3">DSM 13796</strain>
    </source>
</reference>
<gene>
    <name evidence="2" type="ORF">SAMN02745910_02326</name>
</gene>
<organism evidence="2 3">
    <name type="scientific">Priestia endophytica DSM 13796</name>
    <dbReference type="NCBI Taxonomy" id="1121089"/>
    <lineage>
        <taxon>Bacteria</taxon>
        <taxon>Bacillati</taxon>
        <taxon>Bacillota</taxon>
        <taxon>Bacilli</taxon>
        <taxon>Bacillales</taxon>
        <taxon>Bacillaceae</taxon>
        <taxon>Priestia</taxon>
    </lineage>
</organism>
<dbReference type="RefSeq" id="WP_061804723.1">
    <property type="nucleotide sequence ID" value="NZ_FOXX01000005.1"/>
</dbReference>
<comment type="caution">
    <text evidence="2">The sequence shown here is derived from an EMBL/GenBank/DDBJ whole genome shotgun (WGS) entry which is preliminary data.</text>
</comment>
<name>A0A1I5ZY07_9BACI</name>
<dbReference type="InterPro" id="IPR017516">
    <property type="entry name" value="AbrB_dup"/>
</dbReference>
<dbReference type="GeneID" id="93710978"/>
<keyword evidence="1" id="KW-0812">Transmembrane</keyword>
<feature type="transmembrane region" description="Helical" evidence="1">
    <location>
        <begin position="249"/>
        <end position="270"/>
    </location>
</feature>
<feature type="transmembrane region" description="Helical" evidence="1">
    <location>
        <begin position="221"/>
        <end position="243"/>
    </location>
</feature>